<accession>A0A6G1D6D9</accession>
<gene>
    <name evidence="3" type="ORF">E2562_022307</name>
</gene>
<feature type="compositionally biased region" description="Pro residues" evidence="1">
    <location>
        <begin position="25"/>
        <end position="37"/>
    </location>
</feature>
<dbReference type="AlphaFoldDB" id="A0A6G1D6D9"/>
<evidence type="ECO:0000313" key="3">
    <source>
        <dbReference type="EMBL" id="KAF0907919.1"/>
    </source>
</evidence>
<evidence type="ECO:0000313" key="4">
    <source>
        <dbReference type="Proteomes" id="UP000479710"/>
    </source>
</evidence>
<dbReference type="Proteomes" id="UP000479710">
    <property type="component" value="Unassembled WGS sequence"/>
</dbReference>
<protein>
    <submittedName>
        <fullName evidence="3">Uncharacterized protein</fullName>
    </submittedName>
</protein>
<comment type="caution">
    <text evidence="3">The sequence shown here is derived from an EMBL/GenBank/DDBJ whole genome shotgun (WGS) entry which is preliminary data.</text>
</comment>
<reference evidence="3 4" key="1">
    <citation type="submission" date="2019-11" db="EMBL/GenBank/DDBJ databases">
        <title>Whole genome sequence of Oryza granulata.</title>
        <authorList>
            <person name="Li W."/>
        </authorList>
    </citation>
    <scope>NUCLEOTIDE SEQUENCE [LARGE SCALE GENOMIC DNA]</scope>
    <source>
        <strain evidence="4">cv. Menghai</strain>
        <tissue evidence="3">Leaf</tissue>
    </source>
</reference>
<keyword evidence="4" id="KW-1185">Reference proteome</keyword>
<organism evidence="3 4">
    <name type="scientific">Oryza meyeriana var. granulata</name>
    <dbReference type="NCBI Taxonomy" id="110450"/>
    <lineage>
        <taxon>Eukaryota</taxon>
        <taxon>Viridiplantae</taxon>
        <taxon>Streptophyta</taxon>
        <taxon>Embryophyta</taxon>
        <taxon>Tracheophyta</taxon>
        <taxon>Spermatophyta</taxon>
        <taxon>Magnoliopsida</taxon>
        <taxon>Liliopsida</taxon>
        <taxon>Poales</taxon>
        <taxon>Poaceae</taxon>
        <taxon>BOP clade</taxon>
        <taxon>Oryzoideae</taxon>
        <taxon>Oryzeae</taxon>
        <taxon>Oryzinae</taxon>
        <taxon>Oryza</taxon>
        <taxon>Oryza meyeriana</taxon>
    </lineage>
</organism>
<name>A0A6G1D6D9_9ORYZ</name>
<proteinExistence type="predicted"/>
<feature type="transmembrane region" description="Helical" evidence="2">
    <location>
        <begin position="99"/>
        <end position="122"/>
    </location>
</feature>
<keyword evidence="2" id="KW-1133">Transmembrane helix</keyword>
<feature type="compositionally biased region" description="Pro residues" evidence="1">
    <location>
        <begin position="44"/>
        <end position="54"/>
    </location>
</feature>
<sequence>MDSDAESDDHPPEFIIHAIDDLAPPRLPPPPARPPAPQRILPPAAIPRRPPPPSDQVTAVRAVLFICKVGCFAGIVIASSMTIYFTVHPIPGESIADERIAVLLSCGLMLFAAVVWFLLSYFSYDDKCVTLDDDEEAQRHL</sequence>
<keyword evidence="2" id="KW-0812">Transmembrane</keyword>
<evidence type="ECO:0000256" key="1">
    <source>
        <dbReference type="SAM" id="MobiDB-lite"/>
    </source>
</evidence>
<dbReference type="EMBL" id="SPHZ02000007">
    <property type="protein sequence ID" value="KAF0907919.1"/>
    <property type="molecule type" value="Genomic_DNA"/>
</dbReference>
<evidence type="ECO:0000256" key="2">
    <source>
        <dbReference type="SAM" id="Phobius"/>
    </source>
</evidence>
<feature type="transmembrane region" description="Helical" evidence="2">
    <location>
        <begin position="62"/>
        <end position="87"/>
    </location>
</feature>
<dbReference type="OrthoDB" id="711083at2759"/>
<feature type="region of interest" description="Disordered" evidence="1">
    <location>
        <begin position="21"/>
        <end position="55"/>
    </location>
</feature>
<keyword evidence="2" id="KW-0472">Membrane</keyword>